<dbReference type="AlphaFoldDB" id="A0AB34CZB1"/>
<sequence>MKNIEGSVVSEIRDLAAISLVPATEIPAIALPDNYSLESLESHQLSPSRIRQRVRLISPSSLIAYISKFKDERSVVFADKENTKIVAVLDYHESAAAANWGEHKAVYDCPFSEDWKEWASRDKKAMGQTDFAEFLENHIQNIAPISDDYKGPSGTDLLEMVLAFQETRKAEFKSVRRLQDGTFQMSYSDEKSGSGNTSMPEKISLAISPFHNGAPYQVDARIRYRLREGQLVLWFELIEPAKIVEHAFQEIVTDLETQLTDVPVFEGSV</sequence>
<dbReference type="EMBL" id="VWVM01000001">
    <property type="protein sequence ID" value="KAA6129015.1"/>
    <property type="molecule type" value="Genomic_DNA"/>
</dbReference>
<evidence type="ECO:0000313" key="2">
    <source>
        <dbReference type="Proteomes" id="UP000324255"/>
    </source>
</evidence>
<accession>A0AB34CZB1</accession>
<reference evidence="1 2" key="1">
    <citation type="submission" date="2019-09" db="EMBL/GenBank/DDBJ databases">
        <title>Genomic diversity of phyloplane-associated Pantoea species in Pakistan cotton crop.</title>
        <authorList>
            <person name="Tufail M.R."/>
            <person name="Cook D.R."/>
        </authorList>
    </citation>
    <scope>NUCLEOTIDE SEQUENCE [LARGE SCALE GENOMIC DNA]</scope>
    <source>
        <strain evidence="1 2">B_8</strain>
    </source>
</reference>
<organism evidence="1 2">
    <name type="scientific">Candidatus Pantoea gossypiicola</name>
    <dbReference type="NCBI Taxonomy" id="2608008"/>
    <lineage>
        <taxon>Bacteria</taxon>
        <taxon>Pseudomonadati</taxon>
        <taxon>Pseudomonadota</taxon>
        <taxon>Gammaproteobacteria</taxon>
        <taxon>Enterobacterales</taxon>
        <taxon>Erwiniaceae</taxon>
        <taxon>Pantoea</taxon>
    </lineage>
</organism>
<dbReference type="Proteomes" id="UP000324255">
    <property type="component" value="Unassembled WGS sequence"/>
</dbReference>
<dbReference type="RefSeq" id="WP_150019172.1">
    <property type="nucleotide sequence ID" value="NZ_VWVM01000001.1"/>
</dbReference>
<gene>
    <name evidence="1" type="ORF">F3I20_01565</name>
</gene>
<keyword evidence="2" id="KW-1185">Reference proteome</keyword>
<comment type="caution">
    <text evidence="1">The sequence shown here is derived from an EMBL/GenBank/DDBJ whole genome shotgun (WGS) entry which is preliminary data.</text>
</comment>
<dbReference type="InterPro" id="IPR019276">
    <property type="entry name" value="DUF2303"/>
</dbReference>
<proteinExistence type="predicted"/>
<evidence type="ECO:0000313" key="1">
    <source>
        <dbReference type="EMBL" id="KAA6129015.1"/>
    </source>
</evidence>
<protein>
    <submittedName>
        <fullName evidence="1">DUF2303 family protein</fullName>
    </submittedName>
</protein>
<dbReference type="Pfam" id="PF10065">
    <property type="entry name" value="DUF2303"/>
    <property type="match status" value="1"/>
</dbReference>
<name>A0AB34CZB1_9GAMM</name>